<evidence type="ECO:0000313" key="3">
    <source>
        <dbReference type="Proteomes" id="UP000315724"/>
    </source>
</evidence>
<keyword evidence="1" id="KW-1133">Transmembrane helix</keyword>
<gene>
    <name evidence="2" type="ORF">Mal48_33740</name>
</gene>
<dbReference type="RefSeq" id="WP_145201545.1">
    <property type="nucleotide sequence ID" value="NZ_CP036267.1"/>
</dbReference>
<keyword evidence="1" id="KW-0812">Transmembrane</keyword>
<keyword evidence="1" id="KW-0472">Membrane</keyword>
<reference evidence="2 3" key="1">
    <citation type="submission" date="2019-02" db="EMBL/GenBank/DDBJ databases">
        <title>Deep-cultivation of Planctomycetes and their phenomic and genomic characterization uncovers novel biology.</title>
        <authorList>
            <person name="Wiegand S."/>
            <person name="Jogler M."/>
            <person name="Boedeker C."/>
            <person name="Pinto D."/>
            <person name="Vollmers J."/>
            <person name="Rivas-Marin E."/>
            <person name="Kohn T."/>
            <person name="Peeters S.H."/>
            <person name="Heuer A."/>
            <person name="Rast P."/>
            <person name="Oberbeckmann S."/>
            <person name="Bunk B."/>
            <person name="Jeske O."/>
            <person name="Meyerdierks A."/>
            <person name="Storesund J.E."/>
            <person name="Kallscheuer N."/>
            <person name="Luecker S."/>
            <person name="Lage O.M."/>
            <person name="Pohl T."/>
            <person name="Merkel B.J."/>
            <person name="Hornburger P."/>
            <person name="Mueller R.-W."/>
            <person name="Bruemmer F."/>
            <person name="Labrenz M."/>
            <person name="Spormann A.M."/>
            <person name="Op den Camp H."/>
            <person name="Overmann J."/>
            <person name="Amann R."/>
            <person name="Jetten M.S.M."/>
            <person name="Mascher T."/>
            <person name="Medema M.H."/>
            <person name="Devos D.P."/>
            <person name="Kaster A.-K."/>
            <person name="Ovreas L."/>
            <person name="Rohde M."/>
            <person name="Galperin M.Y."/>
            <person name="Jogler C."/>
        </authorList>
    </citation>
    <scope>NUCLEOTIDE SEQUENCE [LARGE SCALE GENOMIC DNA]</scope>
    <source>
        <strain evidence="2 3">Mal48</strain>
    </source>
</reference>
<dbReference type="AlphaFoldDB" id="A0A517QR60"/>
<dbReference type="KEGG" id="tpol:Mal48_33740"/>
<feature type="transmembrane region" description="Helical" evidence="1">
    <location>
        <begin position="65"/>
        <end position="86"/>
    </location>
</feature>
<feature type="transmembrane region" description="Helical" evidence="1">
    <location>
        <begin position="39"/>
        <end position="58"/>
    </location>
</feature>
<sequence>MNTASDQNRPQVNRLLVGIIAILCLIAGAIISLNYPEESFWGGSFVRVGLLMAAFWYAAPTKGRAAAWANVSPWMIVGVAALLLLIVRRPRILIPFGVALFVLGFIVPKLLGKPRKQ</sequence>
<evidence type="ECO:0000256" key="1">
    <source>
        <dbReference type="SAM" id="Phobius"/>
    </source>
</evidence>
<evidence type="ECO:0000313" key="2">
    <source>
        <dbReference type="EMBL" id="QDT34114.1"/>
    </source>
</evidence>
<organism evidence="2 3">
    <name type="scientific">Thalassoglobus polymorphus</name>
    <dbReference type="NCBI Taxonomy" id="2527994"/>
    <lineage>
        <taxon>Bacteria</taxon>
        <taxon>Pseudomonadati</taxon>
        <taxon>Planctomycetota</taxon>
        <taxon>Planctomycetia</taxon>
        <taxon>Planctomycetales</taxon>
        <taxon>Planctomycetaceae</taxon>
        <taxon>Thalassoglobus</taxon>
    </lineage>
</organism>
<name>A0A517QR60_9PLAN</name>
<feature type="transmembrane region" description="Helical" evidence="1">
    <location>
        <begin position="12"/>
        <end position="33"/>
    </location>
</feature>
<proteinExistence type="predicted"/>
<dbReference type="OrthoDB" id="276982at2"/>
<dbReference type="EMBL" id="CP036267">
    <property type="protein sequence ID" value="QDT34114.1"/>
    <property type="molecule type" value="Genomic_DNA"/>
</dbReference>
<feature type="transmembrane region" description="Helical" evidence="1">
    <location>
        <begin position="92"/>
        <end position="111"/>
    </location>
</feature>
<keyword evidence="3" id="KW-1185">Reference proteome</keyword>
<dbReference type="Proteomes" id="UP000315724">
    <property type="component" value="Chromosome"/>
</dbReference>
<accession>A0A517QR60</accession>
<protein>
    <submittedName>
        <fullName evidence="2">Uncharacterized protein</fullName>
    </submittedName>
</protein>